<feature type="non-terminal residue" evidence="2">
    <location>
        <position position="97"/>
    </location>
</feature>
<keyword evidence="3" id="KW-1185">Reference proteome</keyword>
<protein>
    <submittedName>
        <fullName evidence="2">Uncharacterized protein</fullName>
    </submittedName>
</protein>
<evidence type="ECO:0000313" key="2">
    <source>
        <dbReference type="EMBL" id="EPS72093.1"/>
    </source>
</evidence>
<proteinExistence type="predicted"/>
<organism evidence="2 3">
    <name type="scientific">Genlisea aurea</name>
    <dbReference type="NCBI Taxonomy" id="192259"/>
    <lineage>
        <taxon>Eukaryota</taxon>
        <taxon>Viridiplantae</taxon>
        <taxon>Streptophyta</taxon>
        <taxon>Embryophyta</taxon>
        <taxon>Tracheophyta</taxon>
        <taxon>Spermatophyta</taxon>
        <taxon>Magnoliopsida</taxon>
        <taxon>eudicotyledons</taxon>
        <taxon>Gunneridae</taxon>
        <taxon>Pentapetalae</taxon>
        <taxon>asterids</taxon>
        <taxon>lamiids</taxon>
        <taxon>Lamiales</taxon>
        <taxon>Lentibulariaceae</taxon>
        <taxon>Genlisea</taxon>
    </lineage>
</organism>
<dbReference type="AlphaFoldDB" id="S8E8A9"/>
<dbReference type="Proteomes" id="UP000015453">
    <property type="component" value="Unassembled WGS sequence"/>
</dbReference>
<feature type="non-terminal residue" evidence="2">
    <location>
        <position position="1"/>
    </location>
</feature>
<reference evidence="2 3" key="1">
    <citation type="journal article" date="2013" name="BMC Genomics">
        <title>The miniature genome of a carnivorous plant Genlisea aurea contains a low number of genes and short non-coding sequences.</title>
        <authorList>
            <person name="Leushkin E.V."/>
            <person name="Sutormin R.A."/>
            <person name="Nabieva E.R."/>
            <person name="Penin A.A."/>
            <person name="Kondrashov A.S."/>
            <person name="Logacheva M.D."/>
        </authorList>
    </citation>
    <scope>NUCLEOTIDE SEQUENCE [LARGE SCALE GENOMIC DNA]</scope>
</reference>
<name>S8E8A9_9LAMI</name>
<feature type="region of interest" description="Disordered" evidence="1">
    <location>
        <begin position="50"/>
        <end position="97"/>
    </location>
</feature>
<feature type="compositionally biased region" description="Basic and acidic residues" evidence="1">
    <location>
        <begin position="84"/>
        <end position="97"/>
    </location>
</feature>
<evidence type="ECO:0000313" key="3">
    <source>
        <dbReference type="Proteomes" id="UP000015453"/>
    </source>
</evidence>
<comment type="caution">
    <text evidence="2">The sequence shown here is derived from an EMBL/GenBank/DDBJ whole genome shotgun (WGS) entry which is preliminary data.</text>
</comment>
<accession>S8E8A9</accession>
<evidence type="ECO:0000256" key="1">
    <source>
        <dbReference type="SAM" id="MobiDB-lite"/>
    </source>
</evidence>
<sequence>KKLRLCFSDRAVALLMENSSKRSEVVDISTRNRLLDLKSLYESEASTVRGFKKGAPGKGDHEDAKKKRKMKTSKEFPLSCFQSDAKKTRKGDVDGLK</sequence>
<gene>
    <name evidence="2" type="ORF">M569_02666</name>
</gene>
<dbReference type="EMBL" id="AUSU01000973">
    <property type="protein sequence ID" value="EPS72093.1"/>
    <property type="molecule type" value="Genomic_DNA"/>
</dbReference>